<feature type="transmembrane region" description="Helical" evidence="7">
    <location>
        <begin position="256"/>
        <end position="278"/>
    </location>
</feature>
<dbReference type="EMBL" id="SVNY01000002">
    <property type="protein sequence ID" value="MBE6832743.1"/>
    <property type="molecule type" value="Genomic_DNA"/>
</dbReference>
<feature type="transmembrane region" description="Helical" evidence="7">
    <location>
        <begin position="147"/>
        <end position="165"/>
    </location>
</feature>
<comment type="caution">
    <text evidence="9">The sequence shown here is derived from an EMBL/GenBank/DDBJ whole genome shotgun (WGS) entry which is preliminary data.</text>
</comment>
<feature type="domain" description="EamA" evidence="8">
    <location>
        <begin position="3"/>
        <end position="137"/>
    </location>
</feature>
<evidence type="ECO:0000256" key="3">
    <source>
        <dbReference type="ARBA" id="ARBA00022475"/>
    </source>
</evidence>
<dbReference type="PANTHER" id="PTHR42920">
    <property type="entry name" value="OS03G0707200 PROTEIN-RELATED"/>
    <property type="match status" value="1"/>
</dbReference>
<feature type="transmembrane region" description="Helical" evidence="7">
    <location>
        <begin position="231"/>
        <end position="250"/>
    </location>
</feature>
<dbReference type="InterPro" id="IPR000620">
    <property type="entry name" value="EamA_dom"/>
</dbReference>
<evidence type="ECO:0000256" key="2">
    <source>
        <dbReference type="ARBA" id="ARBA00007362"/>
    </source>
</evidence>
<dbReference type="Proteomes" id="UP000754750">
    <property type="component" value="Unassembled WGS sequence"/>
</dbReference>
<comment type="similarity">
    <text evidence="2">Belongs to the EamA transporter family.</text>
</comment>
<evidence type="ECO:0000256" key="7">
    <source>
        <dbReference type="SAM" id="Phobius"/>
    </source>
</evidence>
<evidence type="ECO:0000259" key="8">
    <source>
        <dbReference type="Pfam" id="PF00892"/>
    </source>
</evidence>
<evidence type="ECO:0000313" key="9">
    <source>
        <dbReference type="EMBL" id="MBE6832743.1"/>
    </source>
</evidence>
<feature type="domain" description="EamA" evidence="8">
    <location>
        <begin position="149"/>
        <end position="301"/>
    </location>
</feature>
<keyword evidence="6 7" id="KW-0472">Membrane</keyword>
<evidence type="ECO:0000256" key="1">
    <source>
        <dbReference type="ARBA" id="ARBA00004651"/>
    </source>
</evidence>
<feature type="transmembrane region" description="Helical" evidence="7">
    <location>
        <begin position="5"/>
        <end position="24"/>
    </location>
</feature>
<evidence type="ECO:0000256" key="5">
    <source>
        <dbReference type="ARBA" id="ARBA00022989"/>
    </source>
</evidence>
<name>A0A928KRR7_9FIRM</name>
<comment type="subcellular location">
    <subcellularLocation>
        <location evidence="1">Cell membrane</location>
        <topology evidence="1">Multi-pass membrane protein</topology>
    </subcellularLocation>
</comment>
<feature type="transmembrane region" description="Helical" evidence="7">
    <location>
        <begin position="287"/>
        <end position="305"/>
    </location>
</feature>
<feature type="transmembrane region" description="Helical" evidence="7">
    <location>
        <begin position="177"/>
        <end position="197"/>
    </location>
</feature>
<keyword evidence="3" id="KW-1003">Cell membrane</keyword>
<dbReference type="SUPFAM" id="SSF103481">
    <property type="entry name" value="Multidrug resistance efflux transporter EmrE"/>
    <property type="match status" value="2"/>
</dbReference>
<reference evidence="9" key="1">
    <citation type="submission" date="2019-04" db="EMBL/GenBank/DDBJ databases">
        <title>Evolution of Biomass-Degrading Anaerobic Consortia Revealed by Metagenomics.</title>
        <authorList>
            <person name="Peng X."/>
        </authorList>
    </citation>
    <scope>NUCLEOTIDE SEQUENCE</scope>
    <source>
        <strain evidence="9">SIG551</strain>
    </source>
</reference>
<evidence type="ECO:0000256" key="6">
    <source>
        <dbReference type="ARBA" id="ARBA00023136"/>
    </source>
</evidence>
<evidence type="ECO:0000313" key="10">
    <source>
        <dbReference type="Proteomes" id="UP000754750"/>
    </source>
</evidence>
<keyword evidence="5 7" id="KW-1133">Transmembrane helix</keyword>
<dbReference type="GO" id="GO:0005886">
    <property type="term" value="C:plasma membrane"/>
    <property type="evidence" value="ECO:0007669"/>
    <property type="project" value="UniProtKB-SubCell"/>
</dbReference>
<dbReference type="Gene3D" id="1.10.3730.20">
    <property type="match status" value="1"/>
</dbReference>
<dbReference type="Pfam" id="PF00892">
    <property type="entry name" value="EamA"/>
    <property type="match status" value="2"/>
</dbReference>
<dbReference type="InterPro" id="IPR051258">
    <property type="entry name" value="Diverse_Substrate_Transporter"/>
</dbReference>
<feature type="transmembrane region" description="Helical" evidence="7">
    <location>
        <begin position="93"/>
        <end position="115"/>
    </location>
</feature>
<accession>A0A928KRR7</accession>
<proteinExistence type="inferred from homology"/>
<organism evidence="9 10">
    <name type="scientific">Faecalispora sporosphaeroides</name>
    <dbReference type="NCBI Taxonomy" id="1549"/>
    <lineage>
        <taxon>Bacteria</taxon>
        <taxon>Bacillati</taxon>
        <taxon>Bacillota</taxon>
        <taxon>Clostridia</taxon>
        <taxon>Eubacteriales</taxon>
        <taxon>Oscillospiraceae</taxon>
        <taxon>Faecalispora</taxon>
    </lineage>
</organism>
<feature type="transmembrane region" description="Helical" evidence="7">
    <location>
        <begin position="66"/>
        <end position="87"/>
    </location>
</feature>
<feature type="transmembrane region" description="Helical" evidence="7">
    <location>
        <begin position="36"/>
        <end position="54"/>
    </location>
</feature>
<dbReference type="RefSeq" id="WP_326840029.1">
    <property type="nucleotide sequence ID" value="NZ_SVNY01000002.1"/>
</dbReference>
<dbReference type="InterPro" id="IPR037185">
    <property type="entry name" value="EmrE-like"/>
</dbReference>
<protein>
    <submittedName>
        <fullName evidence="9">EamA family transporter</fullName>
    </submittedName>
</protein>
<dbReference type="PANTHER" id="PTHR42920:SF5">
    <property type="entry name" value="EAMA DOMAIN-CONTAINING PROTEIN"/>
    <property type="match status" value="1"/>
</dbReference>
<keyword evidence="4 7" id="KW-0812">Transmembrane</keyword>
<feature type="transmembrane region" description="Helical" evidence="7">
    <location>
        <begin position="122"/>
        <end position="141"/>
    </location>
</feature>
<evidence type="ECO:0000256" key="4">
    <source>
        <dbReference type="ARBA" id="ARBA00022692"/>
    </source>
</evidence>
<sequence>MKKGYLYILITTIFFSTMEIMLKITAGGFHPLQITVLRFSIGALVLLPFALRHLKKKNCRLSSKDLLYLALTGFCCVVISMVVYQMAVLYSDASVVAIVFSCNPVFVMILAALVLKEKVYKYSIVSILVSLAGMLVTIDPFHAKGSATGTVLSILAAITFALYSVMGKKHGARYGSVVTTCFSFIFGAAELLVLVLLTKTAWFGGFLTDIGLGVFANTPIFTGITADLLPSLLYIGVGVTGLGFAFYFMAMEETSAITASLVFFIKPALAPVLAFLILQEPLTSTKIAGIALILIGSMITFIPGWKRQKAAAVPAAVPKEAAPAEIAEQVIPE</sequence>
<dbReference type="AlphaFoldDB" id="A0A928KRR7"/>
<gene>
    <name evidence="9" type="ORF">E7512_04055</name>
</gene>